<organism evidence="2 3">
    <name type="scientific">Neolecta irregularis (strain DAH-3)</name>
    <dbReference type="NCBI Taxonomy" id="1198029"/>
    <lineage>
        <taxon>Eukaryota</taxon>
        <taxon>Fungi</taxon>
        <taxon>Dikarya</taxon>
        <taxon>Ascomycota</taxon>
        <taxon>Taphrinomycotina</taxon>
        <taxon>Neolectales</taxon>
        <taxon>Neolectaceae</taxon>
        <taxon>Neolecta</taxon>
    </lineage>
</organism>
<dbReference type="STRING" id="1198029.A0A1U7LTZ5"/>
<evidence type="ECO:0000313" key="3">
    <source>
        <dbReference type="Proteomes" id="UP000186594"/>
    </source>
</evidence>
<protein>
    <submittedName>
        <fullName evidence="2">Uncharacterized protein</fullName>
    </submittedName>
</protein>
<dbReference type="EMBL" id="LXFE01000237">
    <property type="protein sequence ID" value="OLL26146.1"/>
    <property type="molecule type" value="Genomic_DNA"/>
</dbReference>
<accession>A0A1U7LTZ5</accession>
<evidence type="ECO:0000256" key="1">
    <source>
        <dbReference type="SAM" id="MobiDB-lite"/>
    </source>
</evidence>
<evidence type="ECO:0000313" key="2">
    <source>
        <dbReference type="EMBL" id="OLL26146.1"/>
    </source>
</evidence>
<dbReference type="AlphaFoldDB" id="A0A1U7LTZ5"/>
<keyword evidence="3" id="KW-1185">Reference proteome</keyword>
<dbReference type="OrthoDB" id="2011702at2759"/>
<name>A0A1U7LTZ5_NEOID</name>
<sequence>MPDGLERLSSIVSARTNCDISKFSSKKILHNISLYRSCDIILGVAQSSRSDPDNDVLKIPGDKVRQAIQAVDHITKSLIEKHAALRILRTMRVISSVSIILTVLRFANEKPGNEFLEFLDTVTQFFAVLLTNDGWCELVLESLAKKHGKLALIGTLLGSRIPTSQELMDIQGLLPLAERLLLFRKSSVIPDDPHRSINLGVSIAYLHEVWTMWTSIAQTLKNQRVMSDERDELVIKYLLQLDAIAIYPAGRQAIMLAILSNADTISTFRLLSLNQAFQTVSERLESVVVTEGLLLPICHAPFSRQTLDSIILQSSANSKSAIQPSFESNLAFLFSLADVPEHEFESVQAALELNQVLCAIKQSDNYETKIEKLATTLKRPISLFTCMCIILEKLGSLIARIMPGYPIGRGTSVAVRRPPFSGRTNQGSEASSSLVCKLCSYGNVEKINLRFARVNASLLSGILGKFGERVPPFQVLHRLELRYMIQASLTILKVSLAETMSLTDCLIPAQLNLLARSINFCNSSSSNFCVGRILMEELFKISRDSLLQPRLISIVFLHLFPDPSTSGGSTHQSLQTFWSDQLFALQHDISRLVEELGCASETAEAVYRLAFFGGDHTLRTIFFVYITRCLEPCESKIQWLSGFIRFSEKMIEQDGWQAIFSSCCQEAAGSFKNFLSVIYSDEIEHLIPHVEAVIRSIPFKYSSSSEEEMAMFHPGMFMDAAEYPDHSYPSVPLSNRIVLSEADSRKNIGGGKIYSKNEFHHTSRRANTSRPPSTHVDDFAM</sequence>
<gene>
    <name evidence="2" type="ORF">NEOLI_005086</name>
</gene>
<dbReference type="Proteomes" id="UP000186594">
    <property type="component" value="Unassembled WGS sequence"/>
</dbReference>
<comment type="caution">
    <text evidence="2">The sequence shown here is derived from an EMBL/GenBank/DDBJ whole genome shotgun (WGS) entry which is preliminary data.</text>
</comment>
<reference evidence="2 3" key="1">
    <citation type="submission" date="2016-04" db="EMBL/GenBank/DDBJ databases">
        <title>Evolutionary innovation and constraint leading to complex multicellularity in the Ascomycota.</title>
        <authorList>
            <person name="Cisse O."/>
            <person name="Nguyen A."/>
            <person name="Hewitt D.A."/>
            <person name="Jedd G."/>
            <person name="Stajich J.E."/>
        </authorList>
    </citation>
    <scope>NUCLEOTIDE SEQUENCE [LARGE SCALE GENOMIC DNA]</scope>
    <source>
        <strain evidence="2 3">DAH-3</strain>
    </source>
</reference>
<proteinExistence type="predicted"/>
<feature type="region of interest" description="Disordered" evidence="1">
    <location>
        <begin position="759"/>
        <end position="781"/>
    </location>
</feature>